<evidence type="ECO:0000313" key="8">
    <source>
        <dbReference type="Proteomes" id="UP000244093"/>
    </source>
</evidence>
<keyword evidence="2" id="KW-0479">Metal-binding</keyword>
<keyword evidence="4" id="KW-0408">Iron</keyword>
<gene>
    <name evidence="7" type="ORF">B7O98_03895</name>
</gene>
<dbReference type="GO" id="GO:0051537">
    <property type="term" value="F:2 iron, 2 sulfur cluster binding"/>
    <property type="evidence" value="ECO:0007669"/>
    <property type="project" value="UniProtKB-KW"/>
</dbReference>
<dbReference type="InterPro" id="IPR036884">
    <property type="entry name" value="2Fe-2S-bd_dom_sf"/>
</dbReference>
<dbReference type="Gene3D" id="3.10.20.30">
    <property type="match status" value="1"/>
</dbReference>
<evidence type="ECO:0000256" key="2">
    <source>
        <dbReference type="ARBA" id="ARBA00022723"/>
    </source>
</evidence>
<reference evidence="7 8" key="1">
    <citation type="journal article" date="2018" name="Syst. Appl. Microbiol.">
        <title>A new symbiotic nanoarchaeote (Candidatus Nanoclepta minutus) and its host (Zestosphaera tikiterensis gen. nov., sp. nov.) from a New Zealand hot spring.</title>
        <authorList>
            <person name="St John E."/>
            <person name="Liu Y."/>
            <person name="Podar M."/>
            <person name="Stott M.B."/>
            <person name="Meneghin J."/>
            <person name="Chen Z."/>
            <person name="Lagutin K."/>
            <person name="Mitchell K."/>
            <person name="Reysenbach A.L."/>
        </authorList>
    </citation>
    <scope>NUCLEOTIDE SEQUENCE [LARGE SCALE GENOMIC DNA]</scope>
    <source>
        <strain evidence="7">NZ3</strain>
    </source>
</reference>
<keyword evidence="1" id="KW-0001">2Fe-2S</keyword>
<dbReference type="PANTHER" id="PTHR44379">
    <property type="entry name" value="OXIDOREDUCTASE WITH IRON-SULFUR SUBUNIT"/>
    <property type="match status" value="1"/>
</dbReference>
<name>A0A2R7Y8D1_9CREN</name>
<sequence length="155" mass="16869">MKVSFKLNGKNVVIDVNPNEVLLDTLRLKLGVKSVKRGCERGECGVCTVLMNGKPVYSCMVLTPQADGAEIETVEYLQGKEEVKALIDSFVKHGAIQCGYCTPGFIVTAYALIKAKQNGLTKEDVIKGLEGNLCRCTGYKKILEAVINALNQLET</sequence>
<keyword evidence="3" id="KW-0560">Oxidoreductase</keyword>
<dbReference type="InterPro" id="IPR006058">
    <property type="entry name" value="2Fe2S_fd_BS"/>
</dbReference>
<dbReference type="GO" id="GO:0046872">
    <property type="term" value="F:metal ion binding"/>
    <property type="evidence" value="ECO:0007669"/>
    <property type="project" value="UniProtKB-KW"/>
</dbReference>
<dbReference type="InterPro" id="IPR051452">
    <property type="entry name" value="Diverse_Oxidoreductases"/>
</dbReference>
<organism evidence="7 8">
    <name type="scientific">Zestosphaera tikiterensis</name>
    <dbReference type="NCBI Taxonomy" id="1973259"/>
    <lineage>
        <taxon>Archaea</taxon>
        <taxon>Thermoproteota</taxon>
        <taxon>Thermoprotei</taxon>
        <taxon>Desulfurococcales</taxon>
        <taxon>Desulfurococcaceae</taxon>
        <taxon>Zestosphaera</taxon>
    </lineage>
</organism>
<dbReference type="Gene3D" id="1.10.150.120">
    <property type="entry name" value="[2Fe-2S]-binding domain"/>
    <property type="match status" value="1"/>
</dbReference>
<dbReference type="InterPro" id="IPR012675">
    <property type="entry name" value="Beta-grasp_dom_sf"/>
</dbReference>
<dbReference type="GO" id="GO:0016491">
    <property type="term" value="F:oxidoreductase activity"/>
    <property type="evidence" value="ECO:0007669"/>
    <property type="project" value="UniProtKB-KW"/>
</dbReference>
<dbReference type="PROSITE" id="PS00197">
    <property type="entry name" value="2FE2S_FER_1"/>
    <property type="match status" value="1"/>
</dbReference>
<evidence type="ECO:0000313" key="7">
    <source>
        <dbReference type="EMBL" id="PUA33569.1"/>
    </source>
</evidence>
<feature type="domain" description="2Fe-2S ferredoxin-type" evidence="6">
    <location>
        <begin position="1"/>
        <end position="77"/>
    </location>
</feature>
<accession>A0A2R7Y8D1</accession>
<dbReference type="Proteomes" id="UP000244093">
    <property type="component" value="Unassembled WGS sequence"/>
</dbReference>
<evidence type="ECO:0000256" key="1">
    <source>
        <dbReference type="ARBA" id="ARBA00022714"/>
    </source>
</evidence>
<dbReference type="InterPro" id="IPR001041">
    <property type="entry name" value="2Fe-2S_ferredoxin-type"/>
</dbReference>
<dbReference type="SUPFAM" id="SSF47741">
    <property type="entry name" value="CO dehydrogenase ISP C-domain like"/>
    <property type="match status" value="1"/>
</dbReference>
<dbReference type="CDD" id="cd00207">
    <property type="entry name" value="fer2"/>
    <property type="match status" value="1"/>
</dbReference>
<dbReference type="EMBL" id="NBVN01000002">
    <property type="protein sequence ID" value="PUA33569.1"/>
    <property type="molecule type" value="Genomic_DNA"/>
</dbReference>
<comment type="caution">
    <text evidence="7">The sequence shown here is derived from an EMBL/GenBank/DDBJ whole genome shotgun (WGS) entry which is preliminary data.</text>
</comment>
<dbReference type="InterPro" id="IPR036010">
    <property type="entry name" value="2Fe-2S_ferredoxin-like_sf"/>
</dbReference>
<evidence type="ECO:0000256" key="5">
    <source>
        <dbReference type="ARBA" id="ARBA00023014"/>
    </source>
</evidence>
<keyword evidence="5" id="KW-0411">Iron-sulfur</keyword>
<evidence type="ECO:0000256" key="3">
    <source>
        <dbReference type="ARBA" id="ARBA00023002"/>
    </source>
</evidence>
<dbReference type="PROSITE" id="PS51085">
    <property type="entry name" value="2FE2S_FER_2"/>
    <property type="match status" value="1"/>
</dbReference>
<evidence type="ECO:0000259" key="6">
    <source>
        <dbReference type="PROSITE" id="PS51085"/>
    </source>
</evidence>
<dbReference type="PANTHER" id="PTHR44379:SF8">
    <property type="entry name" value="XANTHINE DEHYDROGENASE IRON-SULFUR-BINDING SUBUNIT XDHC-RELATED"/>
    <property type="match status" value="1"/>
</dbReference>
<dbReference type="Pfam" id="PF00111">
    <property type="entry name" value="Fer2"/>
    <property type="match status" value="1"/>
</dbReference>
<dbReference type="SUPFAM" id="SSF54292">
    <property type="entry name" value="2Fe-2S ferredoxin-like"/>
    <property type="match status" value="1"/>
</dbReference>
<dbReference type="InterPro" id="IPR002888">
    <property type="entry name" value="2Fe-2S-bd"/>
</dbReference>
<dbReference type="Pfam" id="PF01799">
    <property type="entry name" value="Fer2_2"/>
    <property type="match status" value="1"/>
</dbReference>
<evidence type="ECO:0000256" key="4">
    <source>
        <dbReference type="ARBA" id="ARBA00023004"/>
    </source>
</evidence>
<dbReference type="AlphaFoldDB" id="A0A2R7Y8D1"/>
<protein>
    <submittedName>
        <fullName evidence="7">(2Fe-2S)-binding protein</fullName>
    </submittedName>
</protein>
<proteinExistence type="predicted"/>